<dbReference type="GeneID" id="64695578"/>
<proteinExistence type="predicted"/>
<dbReference type="AlphaFoldDB" id="A0A9P7JYA7"/>
<dbReference type="RefSeq" id="XP_041297743.1">
    <property type="nucleotide sequence ID" value="XM_041433319.1"/>
</dbReference>
<evidence type="ECO:0000313" key="2">
    <source>
        <dbReference type="Proteomes" id="UP000823399"/>
    </source>
</evidence>
<evidence type="ECO:0000313" key="1">
    <source>
        <dbReference type="EMBL" id="KAG2116644.1"/>
    </source>
</evidence>
<dbReference type="EMBL" id="JABBWM010000006">
    <property type="protein sequence ID" value="KAG2116644.1"/>
    <property type="molecule type" value="Genomic_DNA"/>
</dbReference>
<accession>A0A9P7JYA7</accession>
<organism evidence="1 2">
    <name type="scientific">Suillus discolor</name>
    <dbReference type="NCBI Taxonomy" id="1912936"/>
    <lineage>
        <taxon>Eukaryota</taxon>
        <taxon>Fungi</taxon>
        <taxon>Dikarya</taxon>
        <taxon>Basidiomycota</taxon>
        <taxon>Agaricomycotina</taxon>
        <taxon>Agaricomycetes</taxon>
        <taxon>Agaricomycetidae</taxon>
        <taxon>Boletales</taxon>
        <taxon>Suillineae</taxon>
        <taxon>Suillaceae</taxon>
        <taxon>Suillus</taxon>
    </lineage>
</organism>
<dbReference type="Proteomes" id="UP000823399">
    <property type="component" value="Unassembled WGS sequence"/>
</dbReference>
<protein>
    <submittedName>
        <fullName evidence="1">Uncharacterized protein</fullName>
    </submittedName>
</protein>
<sequence>MLDKPTGCLLEDHWQYTTIPPPAGRGMQPSAIFTSFAITEQMLALGRACNFTIDNHSLNADNSLGEIYNASSKYLYGWTALDQRYLHLKGVKCPQRTTELRLHARVIQTELFIAPSTTTHPVLTLGWMDATTS</sequence>
<reference evidence="1" key="1">
    <citation type="journal article" date="2020" name="New Phytol.">
        <title>Comparative genomics reveals dynamic genome evolution in host specialist ectomycorrhizal fungi.</title>
        <authorList>
            <person name="Lofgren L.A."/>
            <person name="Nguyen N.H."/>
            <person name="Vilgalys R."/>
            <person name="Ruytinx J."/>
            <person name="Liao H.L."/>
            <person name="Branco S."/>
            <person name="Kuo A."/>
            <person name="LaButti K."/>
            <person name="Lipzen A."/>
            <person name="Andreopoulos W."/>
            <person name="Pangilinan J."/>
            <person name="Riley R."/>
            <person name="Hundley H."/>
            <person name="Na H."/>
            <person name="Barry K."/>
            <person name="Grigoriev I.V."/>
            <person name="Stajich J.E."/>
            <person name="Kennedy P.G."/>
        </authorList>
    </citation>
    <scope>NUCLEOTIDE SEQUENCE</scope>
    <source>
        <strain evidence="1">FC423</strain>
    </source>
</reference>
<dbReference type="OrthoDB" id="10482857at2759"/>
<gene>
    <name evidence="1" type="ORF">F5147DRAFT_649102</name>
</gene>
<name>A0A9P7JYA7_9AGAM</name>
<keyword evidence="2" id="KW-1185">Reference proteome</keyword>
<comment type="caution">
    <text evidence="1">The sequence shown here is derived from an EMBL/GenBank/DDBJ whole genome shotgun (WGS) entry which is preliminary data.</text>
</comment>